<keyword evidence="8" id="KW-0828">Tyrosine catabolism</keyword>
<dbReference type="PANTHER" id="PTHR43069">
    <property type="entry name" value="FUMARYLACETOACETASE"/>
    <property type="match status" value="1"/>
</dbReference>
<dbReference type="Pfam" id="PF12874">
    <property type="entry name" value="zf-met"/>
    <property type="match status" value="1"/>
</dbReference>
<keyword evidence="5" id="KW-0862">Zinc</keyword>
<dbReference type="GO" id="GO:0006559">
    <property type="term" value="P:L-phenylalanine catabolic process"/>
    <property type="evidence" value="ECO:0007669"/>
    <property type="project" value="UniProtKB-UniRule"/>
</dbReference>
<comment type="subcellular location">
    <subcellularLocation>
        <location evidence="1">Nucleus</location>
    </subcellularLocation>
</comment>
<dbReference type="PROSITE" id="PS50157">
    <property type="entry name" value="ZINC_FINGER_C2H2_2"/>
    <property type="match status" value="1"/>
</dbReference>
<organism evidence="12">
    <name type="scientific">Haemonchus placei</name>
    <name type="common">Barber's pole worm</name>
    <dbReference type="NCBI Taxonomy" id="6290"/>
    <lineage>
        <taxon>Eukaryota</taxon>
        <taxon>Metazoa</taxon>
        <taxon>Ecdysozoa</taxon>
        <taxon>Nematoda</taxon>
        <taxon>Chromadorea</taxon>
        <taxon>Rhabditida</taxon>
        <taxon>Rhabditina</taxon>
        <taxon>Rhabditomorpha</taxon>
        <taxon>Strongyloidea</taxon>
        <taxon>Trichostrongylidae</taxon>
        <taxon>Haemonchus</taxon>
    </lineage>
</organism>
<evidence type="ECO:0000259" key="9">
    <source>
        <dbReference type="PROSITE" id="PS50157"/>
    </source>
</evidence>
<dbReference type="InterPro" id="IPR005959">
    <property type="entry name" value="Fumarylacetoacetase"/>
</dbReference>
<reference evidence="10 11" key="2">
    <citation type="submission" date="2018-11" db="EMBL/GenBank/DDBJ databases">
        <authorList>
            <consortium name="Pathogen Informatics"/>
        </authorList>
    </citation>
    <scope>NUCLEOTIDE SEQUENCE [LARGE SCALE GENOMIC DNA]</scope>
    <source>
        <strain evidence="10 11">MHpl1</strain>
    </source>
</reference>
<dbReference type="GO" id="GO:0008270">
    <property type="term" value="F:zinc ion binding"/>
    <property type="evidence" value="ECO:0007669"/>
    <property type="project" value="UniProtKB-KW"/>
</dbReference>
<dbReference type="OrthoDB" id="10042249at2759"/>
<dbReference type="GO" id="GO:1902000">
    <property type="term" value="P:homogentisate catabolic process"/>
    <property type="evidence" value="ECO:0007669"/>
    <property type="project" value="TreeGrafter"/>
</dbReference>
<comment type="cofactor">
    <cofactor evidence="8">
        <name>Mg(2+)</name>
        <dbReference type="ChEBI" id="CHEBI:18420"/>
    </cofactor>
    <cofactor evidence="8">
        <name>Ca(2+)</name>
        <dbReference type="ChEBI" id="CHEBI:29108"/>
    </cofactor>
</comment>
<evidence type="ECO:0000313" key="10">
    <source>
        <dbReference type="EMBL" id="VDO06174.1"/>
    </source>
</evidence>
<evidence type="ECO:0000256" key="6">
    <source>
        <dbReference type="ARBA" id="ARBA00023242"/>
    </source>
</evidence>
<dbReference type="FunFam" id="3.30.160.60:FF:000145">
    <property type="entry name" value="Zinc finger protein 574"/>
    <property type="match status" value="1"/>
</dbReference>
<evidence type="ECO:0000256" key="3">
    <source>
        <dbReference type="ARBA" id="ARBA00022737"/>
    </source>
</evidence>
<comment type="similarity">
    <text evidence="8">Belongs to the FAH family.</text>
</comment>
<evidence type="ECO:0000256" key="1">
    <source>
        <dbReference type="ARBA" id="ARBA00004123"/>
    </source>
</evidence>
<evidence type="ECO:0000256" key="4">
    <source>
        <dbReference type="ARBA" id="ARBA00022771"/>
    </source>
</evidence>
<dbReference type="AlphaFoldDB" id="A0A0N4VTU8"/>
<evidence type="ECO:0000256" key="2">
    <source>
        <dbReference type="ARBA" id="ARBA00022723"/>
    </source>
</evidence>
<keyword evidence="8" id="KW-0378">Hydrolase</keyword>
<dbReference type="GO" id="GO:0004334">
    <property type="term" value="F:fumarylacetoacetase activity"/>
    <property type="evidence" value="ECO:0007669"/>
    <property type="project" value="UniProtKB-UniRule"/>
</dbReference>
<dbReference type="InterPro" id="IPR036236">
    <property type="entry name" value="Znf_C2H2_sf"/>
</dbReference>
<name>A0A0N4VTU8_HAEPC</name>
<protein>
    <recommendedName>
        <fullName evidence="8">Fumarylacetoacetase</fullName>
        <ecNumber evidence="8">3.7.1.2</ecNumber>
    </recommendedName>
    <alternativeName>
        <fullName evidence="8">Fumarylacetoacetate hydrolase</fullName>
    </alternativeName>
</protein>
<accession>A0A0N4VTU8</accession>
<reference evidence="12" key="1">
    <citation type="submission" date="2017-02" db="UniProtKB">
        <authorList>
            <consortium name="WormBaseParasite"/>
        </authorList>
    </citation>
    <scope>IDENTIFICATION</scope>
</reference>
<dbReference type="InterPro" id="IPR013087">
    <property type="entry name" value="Znf_C2H2_type"/>
</dbReference>
<evidence type="ECO:0000313" key="11">
    <source>
        <dbReference type="Proteomes" id="UP000268014"/>
    </source>
</evidence>
<dbReference type="STRING" id="6290.A0A0N4VTU8"/>
<dbReference type="PROSITE" id="PS00028">
    <property type="entry name" value="ZINC_FINGER_C2H2_1"/>
    <property type="match status" value="1"/>
</dbReference>
<dbReference type="Proteomes" id="UP000268014">
    <property type="component" value="Unassembled WGS sequence"/>
</dbReference>
<evidence type="ECO:0000313" key="12">
    <source>
        <dbReference type="WBParaSite" id="HPLM_0000071501-mRNA-1"/>
    </source>
</evidence>
<evidence type="ECO:0000256" key="7">
    <source>
        <dbReference type="PROSITE-ProRule" id="PRU00042"/>
    </source>
</evidence>
<dbReference type="WBParaSite" id="HPLM_0000071501-mRNA-1">
    <property type="protein sequence ID" value="HPLM_0000071501-mRNA-1"/>
    <property type="gene ID" value="HPLM_0000071501"/>
</dbReference>
<comment type="pathway">
    <text evidence="8">Amino-acid degradation; L-phenylalanine degradation; acetoacetate and fumarate from L-phenylalanine: step 6/6.</text>
</comment>
<dbReference type="EC" id="3.7.1.2" evidence="8"/>
<dbReference type="SMART" id="SM00355">
    <property type="entry name" value="ZnF_C2H2"/>
    <property type="match status" value="1"/>
</dbReference>
<evidence type="ECO:0000256" key="5">
    <source>
        <dbReference type="ARBA" id="ARBA00022833"/>
    </source>
</evidence>
<keyword evidence="3" id="KW-0677">Repeat</keyword>
<dbReference type="Gene3D" id="3.30.160.60">
    <property type="entry name" value="Classic Zinc Finger"/>
    <property type="match status" value="1"/>
</dbReference>
<proteinExistence type="inferred from homology"/>
<dbReference type="EMBL" id="UZAF01000633">
    <property type="protein sequence ID" value="VDO06174.1"/>
    <property type="molecule type" value="Genomic_DNA"/>
</dbReference>
<keyword evidence="6" id="KW-0539">Nucleus</keyword>
<keyword evidence="11" id="KW-1185">Reference proteome</keyword>
<keyword evidence="2 8" id="KW-0479">Metal-binding</keyword>
<comment type="catalytic activity">
    <reaction evidence="8">
        <text>4-fumarylacetoacetate + H2O = acetoacetate + fumarate + H(+)</text>
        <dbReference type="Rhea" id="RHEA:10244"/>
        <dbReference type="ChEBI" id="CHEBI:13705"/>
        <dbReference type="ChEBI" id="CHEBI:15377"/>
        <dbReference type="ChEBI" id="CHEBI:15378"/>
        <dbReference type="ChEBI" id="CHEBI:18034"/>
        <dbReference type="ChEBI" id="CHEBI:29806"/>
        <dbReference type="EC" id="3.7.1.2"/>
    </reaction>
</comment>
<keyword evidence="8" id="KW-0106">Calcium</keyword>
<dbReference type="GO" id="GO:0006572">
    <property type="term" value="P:L-tyrosine catabolic process"/>
    <property type="evidence" value="ECO:0007669"/>
    <property type="project" value="UniProtKB-UniRule"/>
</dbReference>
<sequence>MAVEKVKSARNLPHLTLHVHTDLKITHGMAGLQIPATRTVSTSVVNHSSSVVQTLSMRLKLEHGEAEKREHEESGWSVSKVRGNACQKVAAISHSDIRPYQCKECNFSFKTKGNWTKHLNSKTHRRRLMQGKHINAFHFLVCLLVFSSSDDEADEHLPLPQESFANAYRKFGQEIILFERTAHTPPSRWMLVDGKMDIRWPDAERVRNCSSAPPSAAIWS</sequence>
<keyword evidence="4 7" id="KW-0863">Zinc-finger</keyword>
<feature type="domain" description="C2H2-type" evidence="9">
    <location>
        <begin position="100"/>
        <end position="124"/>
    </location>
</feature>
<keyword evidence="8" id="KW-0585">Phenylalanine catabolism</keyword>
<gene>
    <name evidence="10" type="ORF">HPLM_LOCUS716</name>
</gene>
<dbReference type="GO" id="GO:0005634">
    <property type="term" value="C:nucleus"/>
    <property type="evidence" value="ECO:0007669"/>
    <property type="project" value="UniProtKB-SubCell"/>
</dbReference>
<evidence type="ECO:0000256" key="8">
    <source>
        <dbReference type="RuleBase" id="RU366008"/>
    </source>
</evidence>
<dbReference type="SUPFAM" id="SSF57667">
    <property type="entry name" value="beta-beta-alpha zinc fingers"/>
    <property type="match status" value="1"/>
</dbReference>
<dbReference type="PANTHER" id="PTHR43069:SF2">
    <property type="entry name" value="FUMARYLACETOACETASE"/>
    <property type="match status" value="1"/>
</dbReference>
<keyword evidence="8" id="KW-0460">Magnesium</keyword>